<proteinExistence type="predicted"/>
<dbReference type="Proteomes" id="UP000784294">
    <property type="component" value="Unassembled WGS sequence"/>
</dbReference>
<comment type="caution">
    <text evidence="2">The sequence shown here is derived from an EMBL/GenBank/DDBJ whole genome shotgun (WGS) entry which is preliminary data.</text>
</comment>
<reference evidence="2" key="1">
    <citation type="submission" date="2018-11" db="EMBL/GenBank/DDBJ databases">
        <authorList>
            <consortium name="Pathogen Informatics"/>
        </authorList>
    </citation>
    <scope>NUCLEOTIDE SEQUENCE</scope>
</reference>
<gene>
    <name evidence="2" type="ORF">PXEA_LOCUS18364</name>
</gene>
<protein>
    <submittedName>
        <fullName evidence="2">Uncharacterized protein</fullName>
    </submittedName>
</protein>
<dbReference type="AlphaFoldDB" id="A0A448X0Q4"/>
<keyword evidence="3" id="KW-1185">Reference proteome</keyword>
<accession>A0A448X0Q4</accession>
<evidence type="ECO:0000313" key="3">
    <source>
        <dbReference type="Proteomes" id="UP000784294"/>
    </source>
</evidence>
<feature type="region of interest" description="Disordered" evidence="1">
    <location>
        <begin position="28"/>
        <end position="61"/>
    </location>
</feature>
<evidence type="ECO:0000313" key="2">
    <source>
        <dbReference type="EMBL" id="VEL24924.1"/>
    </source>
</evidence>
<organism evidence="2 3">
    <name type="scientific">Protopolystoma xenopodis</name>
    <dbReference type="NCBI Taxonomy" id="117903"/>
    <lineage>
        <taxon>Eukaryota</taxon>
        <taxon>Metazoa</taxon>
        <taxon>Spiralia</taxon>
        <taxon>Lophotrochozoa</taxon>
        <taxon>Platyhelminthes</taxon>
        <taxon>Monogenea</taxon>
        <taxon>Polyopisthocotylea</taxon>
        <taxon>Polystomatidea</taxon>
        <taxon>Polystomatidae</taxon>
        <taxon>Protopolystoma</taxon>
    </lineage>
</organism>
<dbReference type="EMBL" id="CAAALY010070622">
    <property type="protein sequence ID" value="VEL24924.1"/>
    <property type="molecule type" value="Genomic_DNA"/>
</dbReference>
<feature type="compositionally biased region" description="Polar residues" evidence="1">
    <location>
        <begin position="28"/>
        <end position="42"/>
    </location>
</feature>
<evidence type="ECO:0000256" key="1">
    <source>
        <dbReference type="SAM" id="MobiDB-lite"/>
    </source>
</evidence>
<name>A0A448X0Q4_9PLAT</name>
<sequence length="61" mass="6618">MVVAQLRKASSLRYNHLSTPSAINRNITVRWSGSPSDATSQAGGARNSRGSCRPATQPRHR</sequence>